<dbReference type="Proteomes" id="UP000270094">
    <property type="component" value="Unassembled WGS sequence"/>
</dbReference>
<protein>
    <submittedName>
        <fullName evidence="1">Uncharacterized protein</fullName>
    </submittedName>
</protein>
<name>A0A3P7I6S8_STRVU</name>
<organism evidence="1 2">
    <name type="scientific">Strongylus vulgaris</name>
    <name type="common">Blood worm</name>
    <dbReference type="NCBI Taxonomy" id="40348"/>
    <lineage>
        <taxon>Eukaryota</taxon>
        <taxon>Metazoa</taxon>
        <taxon>Ecdysozoa</taxon>
        <taxon>Nematoda</taxon>
        <taxon>Chromadorea</taxon>
        <taxon>Rhabditida</taxon>
        <taxon>Rhabditina</taxon>
        <taxon>Rhabditomorpha</taxon>
        <taxon>Strongyloidea</taxon>
        <taxon>Strongylidae</taxon>
        <taxon>Strongylus</taxon>
    </lineage>
</organism>
<keyword evidence="2" id="KW-1185">Reference proteome</keyword>
<dbReference type="AlphaFoldDB" id="A0A3P7I6S8"/>
<evidence type="ECO:0000313" key="1">
    <source>
        <dbReference type="EMBL" id="VDM68550.1"/>
    </source>
</evidence>
<proteinExistence type="predicted"/>
<accession>A0A3P7I6S8</accession>
<reference evidence="1 2" key="1">
    <citation type="submission" date="2018-11" db="EMBL/GenBank/DDBJ databases">
        <authorList>
            <consortium name="Pathogen Informatics"/>
        </authorList>
    </citation>
    <scope>NUCLEOTIDE SEQUENCE [LARGE SCALE GENOMIC DNA]</scope>
</reference>
<evidence type="ECO:0000313" key="2">
    <source>
        <dbReference type="Proteomes" id="UP000270094"/>
    </source>
</evidence>
<sequence>MAIIEGIPSFKFSNPLGSPELVLIVSWLGRRVGCDQQAVSSRLGQLRQHRRGPFRFGNLIALKLVCTVAAVSGALSRHGGRISVQMSDLLVSSINENSVIYDGVAQDCSSSASFFFNVEEVATSIVFNIVGEDVQAADMVLLNDPNRLEHDNLSNQ</sequence>
<dbReference type="EMBL" id="UYYB01009191">
    <property type="protein sequence ID" value="VDM68550.1"/>
    <property type="molecule type" value="Genomic_DNA"/>
</dbReference>
<gene>
    <name evidence="1" type="ORF">SVUK_LOCUS3548</name>
</gene>